<proteinExistence type="predicted"/>
<protein>
    <submittedName>
        <fullName evidence="1">Uncharacterized protein</fullName>
    </submittedName>
</protein>
<organism evidence="1 2">
    <name type="scientific">Brachionus plicatilis</name>
    <name type="common">Marine rotifer</name>
    <name type="synonym">Brachionus muelleri</name>
    <dbReference type="NCBI Taxonomy" id="10195"/>
    <lineage>
        <taxon>Eukaryota</taxon>
        <taxon>Metazoa</taxon>
        <taxon>Spiralia</taxon>
        <taxon>Gnathifera</taxon>
        <taxon>Rotifera</taxon>
        <taxon>Eurotatoria</taxon>
        <taxon>Monogononta</taxon>
        <taxon>Pseudotrocha</taxon>
        <taxon>Ploima</taxon>
        <taxon>Brachionidae</taxon>
        <taxon>Brachionus</taxon>
    </lineage>
</organism>
<evidence type="ECO:0000313" key="1">
    <source>
        <dbReference type="EMBL" id="RNA11512.1"/>
    </source>
</evidence>
<gene>
    <name evidence="1" type="ORF">BpHYR1_000029</name>
</gene>
<comment type="caution">
    <text evidence="1">The sequence shown here is derived from an EMBL/GenBank/DDBJ whole genome shotgun (WGS) entry which is preliminary data.</text>
</comment>
<dbReference type="AlphaFoldDB" id="A0A3M7QJS5"/>
<dbReference type="Proteomes" id="UP000276133">
    <property type="component" value="Unassembled WGS sequence"/>
</dbReference>
<dbReference type="EMBL" id="REGN01005940">
    <property type="protein sequence ID" value="RNA11512.1"/>
    <property type="molecule type" value="Genomic_DNA"/>
</dbReference>
<keyword evidence="2" id="KW-1185">Reference proteome</keyword>
<sequence length="372" mass="42092">MIKRTEKNLDLPWLIATVYEIAEIPFRTIVTKTNYGKYFVNTGIGRQCTIKNSKLTLQPLRYVIAATTRLDHSCQKLNINNVCEFARLFQIVKSLVFHQLSHDFVGDLIAPFVYHRHVNVVNKDGEIFFSIWRTVSGAHTLLNITFHYPLEHVWCSGRRKIERLVNMLVRIELFHESLDDHRFGSALFANEQDSLVLLGNCSDQKVCANIVHIGNQNGPVFGRLEKSAKAPHDSKNVKFFQVTPGQRFLVGLGRQQSGQNFAHLTHNHAFKNVHFGRQSSAEKIVNVRKTGVKERHQDVALGRLSFATDPCLDYGSKVQARAAHVDHSISGHSGRRCVVNVVRLKNDFTIGGHLNPVAICQSQCLVVVQDRI</sequence>
<reference evidence="1 2" key="1">
    <citation type="journal article" date="2018" name="Sci. Rep.">
        <title>Genomic signatures of local adaptation to the degree of environmental predictability in rotifers.</title>
        <authorList>
            <person name="Franch-Gras L."/>
            <person name="Hahn C."/>
            <person name="Garcia-Roger E.M."/>
            <person name="Carmona M.J."/>
            <person name="Serra M."/>
            <person name="Gomez A."/>
        </authorList>
    </citation>
    <scope>NUCLEOTIDE SEQUENCE [LARGE SCALE GENOMIC DNA]</scope>
    <source>
        <strain evidence="1">HYR1</strain>
    </source>
</reference>
<name>A0A3M7QJS5_BRAPC</name>
<accession>A0A3M7QJS5</accession>
<evidence type="ECO:0000313" key="2">
    <source>
        <dbReference type="Proteomes" id="UP000276133"/>
    </source>
</evidence>